<proteinExistence type="predicted"/>
<feature type="non-terminal residue" evidence="2">
    <location>
        <position position="803"/>
    </location>
</feature>
<gene>
    <name evidence="2" type="ORF">SK128_004236</name>
</gene>
<name>A0AAN9A2Q5_HALRR</name>
<protein>
    <submittedName>
        <fullName evidence="2">Uncharacterized protein</fullName>
    </submittedName>
</protein>
<accession>A0AAN9A2Q5</accession>
<dbReference type="Proteomes" id="UP001381693">
    <property type="component" value="Unassembled WGS sequence"/>
</dbReference>
<evidence type="ECO:0000313" key="2">
    <source>
        <dbReference type="EMBL" id="KAK7067402.1"/>
    </source>
</evidence>
<keyword evidence="3" id="KW-1185">Reference proteome</keyword>
<feature type="compositionally biased region" description="Polar residues" evidence="1">
    <location>
        <begin position="592"/>
        <end position="607"/>
    </location>
</feature>
<reference evidence="2 3" key="1">
    <citation type="submission" date="2023-11" db="EMBL/GenBank/DDBJ databases">
        <title>Halocaridina rubra genome assembly.</title>
        <authorList>
            <person name="Smith C."/>
        </authorList>
    </citation>
    <scope>NUCLEOTIDE SEQUENCE [LARGE SCALE GENOMIC DNA]</scope>
    <source>
        <strain evidence="2">EP-1</strain>
        <tissue evidence="2">Whole</tissue>
    </source>
</reference>
<dbReference type="InterPro" id="IPR012677">
    <property type="entry name" value="Nucleotide-bd_a/b_plait_sf"/>
</dbReference>
<sequence length="803" mass="89417">NVDRDEVYMMDFSRQSDSSNIPVEKYDSVIVLGSEPYRNTLRKLFSPLVKVIIKEQLTAEIILHLVRNHDRQDSESTLWILTTGIYAVCECQNDPHCKSCSKPLKCIHQCDNIQSEAKIATEVQDILFDSNKVCMAIQDELGKSGKIIIVPPIPATIVQESLFRDHKMLHRLCERYNTTCATDRVLFQLHIFFNILCDAWTSLACEWLPQGQQFLFQSFQDSYRGKNLVSIKNEDSYDHVESGWLTMMRAVIMRLLNIDDVQKIFSTSDEPSCTAPHDNKISVSTVKCVSSFFSPFSHCVVIGSSAFLSNLHGAFQNMPVSFLARGLDLDRSGLDILNEEKRNYPENTLYIFVRGVSEIAESIETAPKCKEACCHDPLCVFVLKNKDNGNPEYRKLSNENMMKKVVQNAVNFAESASSSLCASSSVFLSPVIPVGAYFGGLNSSLTHSQLHDLADKDPYTPILSGTSKEWLLAVEDLEEKWMRMIMDTIDEESSHYKALKEHFDEEIRLLFFTTNVGIDSRLVAAQERWAKTLHKLVTVLLGLEGGHGSREHGSFAESQSLSKTIGDFSEASVTSPVQNQSQASLLESSGDQLGIGFQSSNQPSTGHPSKGLLGVAPPGTILGQAGHLGIRQQYYGFNMSVSYTSDANSKQRTPQPLMAINLSPPQASAYMPTSSRSKKRRKGQSQIIASEIDKPMDVPKIKSANCQLTVKNVNNSIKHDHIRAVMEAFGSVLKLNIRKSDNKPCTVNVKFNNTTSAKRGCRILNFLKVLGKNSQAEVIGQTPPGELEACILYMLAARGVKRR</sequence>
<dbReference type="AlphaFoldDB" id="A0AAN9A2Q5"/>
<dbReference type="EMBL" id="JAXCGZ010018473">
    <property type="protein sequence ID" value="KAK7067402.1"/>
    <property type="molecule type" value="Genomic_DNA"/>
</dbReference>
<dbReference type="SUPFAM" id="SSF54928">
    <property type="entry name" value="RNA-binding domain, RBD"/>
    <property type="match status" value="1"/>
</dbReference>
<feature type="non-terminal residue" evidence="2">
    <location>
        <position position="1"/>
    </location>
</feature>
<dbReference type="InterPro" id="IPR035979">
    <property type="entry name" value="RBD_domain_sf"/>
</dbReference>
<evidence type="ECO:0000313" key="3">
    <source>
        <dbReference type="Proteomes" id="UP001381693"/>
    </source>
</evidence>
<evidence type="ECO:0000256" key="1">
    <source>
        <dbReference type="SAM" id="MobiDB-lite"/>
    </source>
</evidence>
<feature type="region of interest" description="Disordered" evidence="1">
    <location>
        <begin position="665"/>
        <end position="690"/>
    </location>
</feature>
<organism evidence="2 3">
    <name type="scientific">Halocaridina rubra</name>
    <name type="common">Hawaiian red shrimp</name>
    <dbReference type="NCBI Taxonomy" id="373956"/>
    <lineage>
        <taxon>Eukaryota</taxon>
        <taxon>Metazoa</taxon>
        <taxon>Ecdysozoa</taxon>
        <taxon>Arthropoda</taxon>
        <taxon>Crustacea</taxon>
        <taxon>Multicrustacea</taxon>
        <taxon>Malacostraca</taxon>
        <taxon>Eumalacostraca</taxon>
        <taxon>Eucarida</taxon>
        <taxon>Decapoda</taxon>
        <taxon>Pleocyemata</taxon>
        <taxon>Caridea</taxon>
        <taxon>Atyoidea</taxon>
        <taxon>Atyidae</taxon>
        <taxon>Halocaridina</taxon>
    </lineage>
</organism>
<feature type="region of interest" description="Disordered" evidence="1">
    <location>
        <begin position="592"/>
        <end position="613"/>
    </location>
</feature>
<dbReference type="GO" id="GO:0003676">
    <property type="term" value="F:nucleic acid binding"/>
    <property type="evidence" value="ECO:0007669"/>
    <property type="project" value="InterPro"/>
</dbReference>
<comment type="caution">
    <text evidence="2">The sequence shown here is derived from an EMBL/GenBank/DDBJ whole genome shotgun (WGS) entry which is preliminary data.</text>
</comment>
<dbReference type="Gene3D" id="3.30.70.330">
    <property type="match status" value="1"/>
</dbReference>